<proteinExistence type="predicted"/>
<dbReference type="RefSeq" id="WP_158168902.1">
    <property type="nucleotide sequence ID" value="NZ_CP043538.1"/>
</dbReference>
<feature type="region of interest" description="Disordered" evidence="1">
    <location>
        <begin position="183"/>
        <end position="212"/>
    </location>
</feature>
<accession>A0A6B9FR47</accession>
<evidence type="ECO:0000256" key="1">
    <source>
        <dbReference type="SAM" id="MobiDB-lite"/>
    </source>
</evidence>
<name>A0A6B9FR47_9HYPH</name>
<sequence length="212" mass="22022">MAPALRTVSGLTENCLGGRPGADHAGMGWITARLDGVFRPLPNRPQRMGRAQSALAALAALVRQPLPAPVADPRRRAARTVSHDRIDREHRVRSQACPSIGGLGRRVKVFRIMQAATGIVLWTGSALDALAALDSMAHAAGYHGRARLPDRLRAGGLHVAEIDVGGAQGLGGFAEAWAGLAGPAANPGPEPMKRWPANADRLTPAGASGAPS</sequence>
<reference evidence="2 3" key="1">
    <citation type="journal article" date="2012" name="Genet. Mol. Biol.">
        <title>Analysis of 16S rRNA and mxaF genes revealing insights into Methylobacterium niche-specific plant association.</title>
        <authorList>
            <person name="Dourado M.N."/>
            <person name="Andreote F.D."/>
            <person name="Dini-Andreote F."/>
            <person name="Conti R."/>
            <person name="Araujo J.M."/>
            <person name="Araujo W.L."/>
        </authorList>
    </citation>
    <scope>NUCLEOTIDE SEQUENCE [LARGE SCALE GENOMIC DNA]</scope>
    <source>
        <strain evidence="2 3">SR1.6/6</strain>
    </source>
</reference>
<protein>
    <submittedName>
        <fullName evidence="2">Uncharacterized protein</fullName>
    </submittedName>
</protein>
<reference evidence="2 3" key="2">
    <citation type="journal article" date="2013" name="Genome Announc.">
        <title>Draft Genome Sequence of Methylobacterium mesophilicum Strain SR1.6/6, Isolated from Citrus sinensis.</title>
        <authorList>
            <person name="Marinho Almeida D."/>
            <person name="Dini-Andreote F."/>
            <person name="Camargo Neves A.A."/>
            <person name="Juca Ramos R.T."/>
            <person name="Andreote F.D."/>
            <person name="Carneiro A.R."/>
            <person name="Oliveira de Souza Lima A."/>
            <person name="Caracciolo Gomes de Sa P.H."/>
            <person name="Ribeiro Barbosa M.S."/>
            <person name="Araujo W.L."/>
            <person name="Silva A."/>
        </authorList>
    </citation>
    <scope>NUCLEOTIDE SEQUENCE [LARGE SCALE GENOMIC DNA]</scope>
    <source>
        <strain evidence="2 3">SR1.6/6</strain>
    </source>
</reference>
<dbReference type="Proteomes" id="UP000012488">
    <property type="component" value="Chromosome"/>
</dbReference>
<gene>
    <name evidence="2" type="ORF">MMSR116_17245</name>
</gene>
<organism evidence="2 3">
    <name type="scientific">Methylobacterium mesophilicum SR1.6/6</name>
    <dbReference type="NCBI Taxonomy" id="908290"/>
    <lineage>
        <taxon>Bacteria</taxon>
        <taxon>Pseudomonadati</taxon>
        <taxon>Pseudomonadota</taxon>
        <taxon>Alphaproteobacteria</taxon>
        <taxon>Hyphomicrobiales</taxon>
        <taxon>Methylobacteriaceae</taxon>
        <taxon>Methylobacterium</taxon>
    </lineage>
</organism>
<dbReference type="KEGG" id="mmes:MMSR116_17245"/>
<dbReference type="AlphaFoldDB" id="A0A6B9FR47"/>
<dbReference type="EMBL" id="CP043538">
    <property type="protein sequence ID" value="QGY03445.1"/>
    <property type="molecule type" value="Genomic_DNA"/>
</dbReference>
<evidence type="ECO:0000313" key="3">
    <source>
        <dbReference type="Proteomes" id="UP000012488"/>
    </source>
</evidence>
<evidence type="ECO:0000313" key="2">
    <source>
        <dbReference type="EMBL" id="QGY03445.1"/>
    </source>
</evidence>